<dbReference type="Proteomes" id="UP000253426">
    <property type="component" value="Unassembled WGS sequence"/>
</dbReference>
<keyword evidence="2" id="KW-1133">Transmembrane helix</keyword>
<gene>
    <name evidence="3" type="ORF">DES53_11051</name>
</gene>
<keyword evidence="2" id="KW-0812">Transmembrane</keyword>
<feature type="region of interest" description="Disordered" evidence="1">
    <location>
        <begin position="329"/>
        <end position="397"/>
    </location>
</feature>
<dbReference type="EMBL" id="QNRR01000010">
    <property type="protein sequence ID" value="RBP39028.1"/>
    <property type="molecule type" value="Genomic_DNA"/>
</dbReference>
<keyword evidence="2" id="KW-0472">Membrane</keyword>
<reference evidence="3 4" key="1">
    <citation type="submission" date="2018-06" db="EMBL/GenBank/DDBJ databases">
        <title>Genomic Encyclopedia of Type Strains, Phase IV (KMG-IV): sequencing the most valuable type-strain genomes for metagenomic binning, comparative biology and taxonomic classification.</title>
        <authorList>
            <person name="Goeker M."/>
        </authorList>
    </citation>
    <scope>NUCLEOTIDE SEQUENCE [LARGE SCALE GENOMIC DNA]</scope>
    <source>
        <strain evidence="3 4">DSM 25532</strain>
    </source>
</reference>
<keyword evidence="4" id="KW-1185">Reference proteome</keyword>
<feature type="compositionally biased region" description="Polar residues" evidence="1">
    <location>
        <begin position="468"/>
        <end position="478"/>
    </location>
</feature>
<feature type="transmembrane region" description="Helical" evidence="2">
    <location>
        <begin position="425"/>
        <end position="444"/>
    </location>
</feature>
<evidence type="ECO:0000256" key="2">
    <source>
        <dbReference type="SAM" id="Phobius"/>
    </source>
</evidence>
<evidence type="ECO:0000313" key="4">
    <source>
        <dbReference type="Proteomes" id="UP000253426"/>
    </source>
</evidence>
<comment type="caution">
    <text evidence="3">The sequence shown here is derived from an EMBL/GenBank/DDBJ whole genome shotgun (WGS) entry which is preliminary data.</text>
</comment>
<proteinExistence type="predicted"/>
<name>A0A366HB92_9BACT</name>
<organism evidence="3 4">
    <name type="scientific">Roseimicrobium gellanilyticum</name>
    <dbReference type="NCBI Taxonomy" id="748857"/>
    <lineage>
        <taxon>Bacteria</taxon>
        <taxon>Pseudomonadati</taxon>
        <taxon>Verrucomicrobiota</taxon>
        <taxon>Verrucomicrobiia</taxon>
        <taxon>Verrucomicrobiales</taxon>
        <taxon>Verrucomicrobiaceae</taxon>
        <taxon>Roseimicrobium</taxon>
    </lineage>
</organism>
<sequence length="478" mass="49935">MTGAKNQLTLRLGINCMLPAPSEPPSTGASVALGGAALAASAMLAGLALRNKSPLPLAAGLAAAAAASLSLMKKTRDDGAASEDQDQVLTATPPPCPLFGSPSRFQILDESELDEEDEETRDWVDADAVFINEKRLPPVISFPAAMALPSHATSFPLLDDEGNVIVGHQMLPVQLPAVLAESSAEFGFPLGPLIWEPETEGSTRICMEQGENIIWFGSSREAPPPPSQMAQEIVVPMSGVVSLPERTLSISRGIHWTPYPATSAPLQLTLSAAPESVTSILESLRAEAMLRGETAASGLVFDDGASKVPTLGGSRKSHEPLSFADWMLSTQQPQQSSAPLAAPSVSPAAASSAAPSRSPLHAPGRQGEPPKVHPDDEVTSAPAQRPGMTSAAPDPTRQPALVYHRSVAPMAPVDHADKPDGNRPLTLFLALIILTVALVAVAIWGDGYRTRKTSTPPPWTQEAVPAKAQSTASAVPNP</sequence>
<evidence type="ECO:0000256" key="1">
    <source>
        <dbReference type="SAM" id="MobiDB-lite"/>
    </source>
</evidence>
<evidence type="ECO:0000313" key="3">
    <source>
        <dbReference type="EMBL" id="RBP39028.1"/>
    </source>
</evidence>
<feature type="region of interest" description="Disordered" evidence="1">
    <location>
        <begin position="76"/>
        <end position="95"/>
    </location>
</feature>
<feature type="compositionally biased region" description="Low complexity" evidence="1">
    <location>
        <begin position="329"/>
        <end position="363"/>
    </location>
</feature>
<dbReference type="AlphaFoldDB" id="A0A366HB92"/>
<protein>
    <submittedName>
        <fullName evidence="3">Uncharacterized protein</fullName>
    </submittedName>
</protein>
<accession>A0A366HB92</accession>
<feature type="region of interest" description="Disordered" evidence="1">
    <location>
        <begin position="453"/>
        <end position="478"/>
    </location>
</feature>